<dbReference type="EC" id="2.3.2.6" evidence="4"/>
<dbReference type="RefSeq" id="WP_145432211.1">
    <property type="nucleotide sequence ID" value="NZ_CP036339.1"/>
</dbReference>
<name>A0A517TWB9_9BACT</name>
<evidence type="ECO:0000256" key="2">
    <source>
        <dbReference type="ARBA" id="ARBA00022679"/>
    </source>
</evidence>
<comment type="subcellular location">
    <subcellularLocation>
        <location evidence="4">Cytoplasm</location>
    </subcellularLocation>
</comment>
<comment type="catalytic activity">
    <reaction evidence="4">
        <text>N-terminal L-lysyl-[protein] + L-leucyl-tRNA(Leu) = N-terminal L-leucyl-L-lysyl-[protein] + tRNA(Leu) + H(+)</text>
        <dbReference type="Rhea" id="RHEA:12340"/>
        <dbReference type="Rhea" id="RHEA-COMP:9613"/>
        <dbReference type="Rhea" id="RHEA-COMP:9622"/>
        <dbReference type="Rhea" id="RHEA-COMP:12670"/>
        <dbReference type="Rhea" id="RHEA-COMP:12671"/>
        <dbReference type="ChEBI" id="CHEBI:15378"/>
        <dbReference type="ChEBI" id="CHEBI:65249"/>
        <dbReference type="ChEBI" id="CHEBI:78442"/>
        <dbReference type="ChEBI" id="CHEBI:78494"/>
        <dbReference type="ChEBI" id="CHEBI:133043"/>
        <dbReference type="EC" id="2.3.2.6"/>
    </reaction>
</comment>
<dbReference type="GO" id="GO:0030163">
    <property type="term" value="P:protein catabolic process"/>
    <property type="evidence" value="ECO:0007669"/>
    <property type="project" value="UniProtKB-UniRule"/>
</dbReference>
<dbReference type="InterPro" id="IPR042221">
    <property type="entry name" value="Leu/Phe-tRNA_Trfase_N"/>
</dbReference>
<evidence type="ECO:0000256" key="1">
    <source>
        <dbReference type="ARBA" id="ARBA00022490"/>
    </source>
</evidence>
<gene>
    <name evidence="4 5" type="primary">aat</name>
    <name evidence="5" type="ORF">I41_18460</name>
</gene>
<comment type="function">
    <text evidence="4">Functions in the N-end rule pathway of protein degradation where it conjugates Leu, Phe and, less efficiently, Met from aminoacyl-tRNAs to the N-termini of proteins containing an N-terminal arginine or lysine.</text>
</comment>
<dbReference type="SUPFAM" id="SSF55729">
    <property type="entry name" value="Acyl-CoA N-acyltransferases (Nat)"/>
    <property type="match status" value="1"/>
</dbReference>
<dbReference type="GO" id="GO:0005737">
    <property type="term" value="C:cytoplasm"/>
    <property type="evidence" value="ECO:0007669"/>
    <property type="project" value="UniProtKB-SubCell"/>
</dbReference>
<comment type="similarity">
    <text evidence="4">Belongs to the L/F-transferase family.</text>
</comment>
<dbReference type="OrthoDB" id="9815825at2"/>
<dbReference type="Pfam" id="PF03588">
    <property type="entry name" value="Leu_Phe_trans"/>
    <property type="match status" value="1"/>
</dbReference>
<organism evidence="5 6">
    <name type="scientific">Lacipirellula limnantheis</name>
    <dbReference type="NCBI Taxonomy" id="2528024"/>
    <lineage>
        <taxon>Bacteria</taxon>
        <taxon>Pseudomonadati</taxon>
        <taxon>Planctomycetota</taxon>
        <taxon>Planctomycetia</taxon>
        <taxon>Pirellulales</taxon>
        <taxon>Lacipirellulaceae</taxon>
        <taxon>Lacipirellula</taxon>
    </lineage>
</organism>
<dbReference type="InterPro" id="IPR016181">
    <property type="entry name" value="Acyl_CoA_acyltransferase"/>
</dbReference>
<dbReference type="Proteomes" id="UP000317909">
    <property type="component" value="Chromosome"/>
</dbReference>
<dbReference type="Gene3D" id="3.40.630.70">
    <property type="entry name" value="Leucyl/phenylalanyl-tRNA-protein transferase, C-terminal domain"/>
    <property type="match status" value="1"/>
</dbReference>
<dbReference type="KEGG" id="llh:I41_18460"/>
<accession>A0A517TWB9</accession>
<dbReference type="GO" id="GO:0008914">
    <property type="term" value="F:leucyl-tRNA--protein transferase activity"/>
    <property type="evidence" value="ECO:0007669"/>
    <property type="project" value="UniProtKB-UniRule"/>
</dbReference>
<dbReference type="Gene3D" id="3.30.70.3550">
    <property type="entry name" value="Leucyl/phenylalanyl-tRNA-protein transferase, N-terminal domain"/>
    <property type="match status" value="1"/>
</dbReference>
<dbReference type="NCBIfam" id="TIGR00667">
    <property type="entry name" value="aat"/>
    <property type="match status" value="1"/>
</dbReference>
<reference evidence="5 6" key="1">
    <citation type="submission" date="2019-02" db="EMBL/GenBank/DDBJ databases">
        <title>Deep-cultivation of Planctomycetes and their phenomic and genomic characterization uncovers novel biology.</title>
        <authorList>
            <person name="Wiegand S."/>
            <person name="Jogler M."/>
            <person name="Boedeker C."/>
            <person name="Pinto D."/>
            <person name="Vollmers J."/>
            <person name="Rivas-Marin E."/>
            <person name="Kohn T."/>
            <person name="Peeters S.H."/>
            <person name="Heuer A."/>
            <person name="Rast P."/>
            <person name="Oberbeckmann S."/>
            <person name="Bunk B."/>
            <person name="Jeske O."/>
            <person name="Meyerdierks A."/>
            <person name="Storesund J.E."/>
            <person name="Kallscheuer N."/>
            <person name="Luecker S."/>
            <person name="Lage O.M."/>
            <person name="Pohl T."/>
            <person name="Merkel B.J."/>
            <person name="Hornburger P."/>
            <person name="Mueller R.-W."/>
            <person name="Bruemmer F."/>
            <person name="Labrenz M."/>
            <person name="Spormann A.M."/>
            <person name="Op den Camp H."/>
            <person name="Overmann J."/>
            <person name="Amann R."/>
            <person name="Jetten M.S.M."/>
            <person name="Mascher T."/>
            <person name="Medema M.H."/>
            <person name="Devos D.P."/>
            <person name="Kaster A.-K."/>
            <person name="Ovreas L."/>
            <person name="Rohde M."/>
            <person name="Galperin M.Y."/>
            <person name="Jogler C."/>
        </authorList>
    </citation>
    <scope>NUCLEOTIDE SEQUENCE [LARGE SCALE GENOMIC DNA]</scope>
    <source>
        <strain evidence="5 6">I41</strain>
    </source>
</reference>
<proteinExistence type="inferred from homology"/>
<dbReference type="PANTHER" id="PTHR30098">
    <property type="entry name" value="LEUCYL/PHENYLALANYL-TRNA--PROTEIN TRANSFERASE"/>
    <property type="match status" value="1"/>
</dbReference>
<keyword evidence="6" id="KW-1185">Reference proteome</keyword>
<evidence type="ECO:0000313" key="6">
    <source>
        <dbReference type="Proteomes" id="UP000317909"/>
    </source>
</evidence>
<keyword evidence="1 4" id="KW-0963">Cytoplasm</keyword>
<dbReference type="InterPro" id="IPR004616">
    <property type="entry name" value="Leu/Phe-tRNA_Trfase"/>
</dbReference>
<dbReference type="FunFam" id="3.40.630.70:FF:000001">
    <property type="entry name" value="Leucyl/phenylalanyl-tRNA--protein transferase"/>
    <property type="match status" value="1"/>
</dbReference>
<comment type="catalytic activity">
    <reaction evidence="4">
        <text>L-phenylalanyl-tRNA(Phe) + an N-terminal L-alpha-aminoacyl-[protein] = an N-terminal L-phenylalanyl-L-alpha-aminoacyl-[protein] + tRNA(Phe)</text>
        <dbReference type="Rhea" id="RHEA:43632"/>
        <dbReference type="Rhea" id="RHEA-COMP:9668"/>
        <dbReference type="Rhea" id="RHEA-COMP:9699"/>
        <dbReference type="Rhea" id="RHEA-COMP:10636"/>
        <dbReference type="Rhea" id="RHEA-COMP:10637"/>
        <dbReference type="ChEBI" id="CHEBI:78442"/>
        <dbReference type="ChEBI" id="CHEBI:78531"/>
        <dbReference type="ChEBI" id="CHEBI:78597"/>
        <dbReference type="ChEBI" id="CHEBI:83561"/>
        <dbReference type="EC" id="2.3.2.6"/>
    </reaction>
</comment>
<evidence type="ECO:0000256" key="3">
    <source>
        <dbReference type="ARBA" id="ARBA00023315"/>
    </source>
</evidence>
<keyword evidence="2 4" id="KW-0808">Transferase</keyword>
<dbReference type="InterPro" id="IPR042203">
    <property type="entry name" value="Leu/Phe-tRNA_Trfase_C"/>
</dbReference>
<comment type="catalytic activity">
    <reaction evidence="4">
        <text>N-terminal L-arginyl-[protein] + L-leucyl-tRNA(Leu) = N-terminal L-leucyl-L-arginyl-[protein] + tRNA(Leu) + H(+)</text>
        <dbReference type="Rhea" id="RHEA:50416"/>
        <dbReference type="Rhea" id="RHEA-COMP:9613"/>
        <dbReference type="Rhea" id="RHEA-COMP:9622"/>
        <dbReference type="Rhea" id="RHEA-COMP:12672"/>
        <dbReference type="Rhea" id="RHEA-COMP:12673"/>
        <dbReference type="ChEBI" id="CHEBI:15378"/>
        <dbReference type="ChEBI" id="CHEBI:64719"/>
        <dbReference type="ChEBI" id="CHEBI:78442"/>
        <dbReference type="ChEBI" id="CHEBI:78494"/>
        <dbReference type="ChEBI" id="CHEBI:133044"/>
        <dbReference type="EC" id="2.3.2.6"/>
    </reaction>
</comment>
<protein>
    <recommendedName>
        <fullName evidence="4">Leucyl/phenylalanyl-tRNA--protein transferase</fullName>
        <ecNumber evidence="4">2.3.2.6</ecNumber>
    </recommendedName>
    <alternativeName>
        <fullName evidence="4">L/F-transferase</fullName>
    </alternativeName>
    <alternativeName>
        <fullName evidence="4">Leucyltransferase</fullName>
    </alternativeName>
    <alternativeName>
        <fullName evidence="4">Phenyalanyltransferase</fullName>
    </alternativeName>
</protein>
<keyword evidence="3 4" id="KW-0012">Acyltransferase</keyword>
<evidence type="ECO:0000256" key="4">
    <source>
        <dbReference type="HAMAP-Rule" id="MF_00688"/>
    </source>
</evidence>
<dbReference type="PANTHER" id="PTHR30098:SF2">
    <property type="entry name" value="LEUCYL_PHENYLALANYL-TRNA--PROTEIN TRANSFERASE"/>
    <property type="match status" value="1"/>
</dbReference>
<dbReference type="HAMAP" id="MF_00688">
    <property type="entry name" value="Leu_Phe_trans"/>
    <property type="match status" value="1"/>
</dbReference>
<evidence type="ECO:0000313" key="5">
    <source>
        <dbReference type="EMBL" id="QDT72664.1"/>
    </source>
</evidence>
<dbReference type="AlphaFoldDB" id="A0A517TWB9"/>
<dbReference type="EMBL" id="CP036339">
    <property type="protein sequence ID" value="QDT72664.1"/>
    <property type="molecule type" value="Genomic_DNA"/>
</dbReference>
<sequence length="225" mass="24691">MPSRYFPPAQRAAPEGLVAVGGRLSATWLLDAYRHGIFPWPSSSYEPMLWWSPDPRAILPLDGMYVSRRLQRRLRSGEFATTCNTAFAQVIAACATGSGREGGTWITPEMIAAYTELHRLGHAHSVEVWRGEELAGGVYGIAIGGLFAAESMFHRSRDGSKVALARLVGHLRSRGYGLLDVQQSTPHTQSLGVVEISRRDYLQRLAALVDAPITFGSTLEPWIGQ</sequence>